<feature type="region of interest" description="Disordered" evidence="1">
    <location>
        <begin position="34"/>
        <end position="60"/>
    </location>
</feature>
<reference evidence="2" key="1">
    <citation type="submission" date="2019-12" db="EMBL/GenBank/DDBJ databases">
        <title>Genome sequencing and annotation of Brassica cretica.</title>
        <authorList>
            <person name="Studholme D.J."/>
            <person name="Sarris P."/>
        </authorList>
    </citation>
    <scope>NUCLEOTIDE SEQUENCE</scope>
    <source>
        <strain evidence="2">PFS-109/04</strain>
        <tissue evidence="2">Leaf</tissue>
    </source>
</reference>
<comment type="caution">
    <text evidence="2">The sequence shown here is derived from an EMBL/GenBank/DDBJ whole genome shotgun (WGS) entry which is preliminary data.</text>
</comment>
<organism evidence="2 3">
    <name type="scientific">Brassica cretica</name>
    <name type="common">Mustard</name>
    <dbReference type="NCBI Taxonomy" id="69181"/>
    <lineage>
        <taxon>Eukaryota</taxon>
        <taxon>Viridiplantae</taxon>
        <taxon>Streptophyta</taxon>
        <taxon>Embryophyta</taxon>
        <taxon>Tracheophyta</taxon>
        <taxon>Spermatophyta</taxon>
        <taxon>Magnoliopsida</taxon>
        <taxon>eudicotyledons</taxon>
        <taxon>Gunneridae</taxon>
        <taxon>Pentapetalae</taxon>
        <taxon>rosids</taxon>
        <taxon>malvids</taxon>
        <taxon>Brassicales</taxon>
        <taxon>Brassicaceae</taxon>
        <taxon>Brassiceae</taxon>
        <taxon>Brassica</taxon>
    </lineage>
</organism>
<proteinExistence type="predicted"/>
<evidence type="ECO:0000313" key="2">
    <source>
        <dbReference type="EMBL" id="KAF3583561.1"/>
    </source>
</evidence>
<dbReference type="Proteomes" id="UP000712600">
    <property type="component" value="Unassembled WGS sequence"/>
</dbReference>
<protein>
    <submittedName>
        <fullName evidence="2">Uncharacterized protein</fullName>
    </submittedName>
</protein>
<dbReference type="EMBL" id="QGKX02000088">
    <property type="protein sequence ID" value="KAF3583561.1"/>
    <property type="molecule type" value="Genomic_DNA"/>
</dbReference>
<accession>A0A8S9RQY4</accession>
<gene>
    <name evidence="2" type="ORF">F2Q69_00029336</name>
</gene>
<dbReference type="AlphaFoldDB" id="A0A8S9RQY4"/>
<feature type="compositionally biased region" description="Basic and acidic residues" evidence="1">
    <location>
        <begin position="51"/>
        <end position="60"/>
    </location>
</feature>
<name>A0A8S9RQY4_BRACR</name>
<evidence type="ECO:0000256" key="1">
    <source>
        <dbReference type="SAM" id="MobiDB-lite"/>
    </source>
</evidence>
<evidence type="ECO:0000313" key="3">
    <source>
        <dbReference type="Proteomes" id="UP000712600"/>
    </source>
</evidence>
<sequence>MSFLLHVVAPPLGFSQKLTMESWTDVNVKWKDLTEFDPRTPDSPDVDSDGEDRRERNDNNIEKEALNFVDEPPVKHNLYPETDDDEERQVFISVIAFKEAVLDYFLKTGQNIKQNRYDKTKITFVCEGKGDGRLQIWPIGPEPSIIEPEIPDQPGRKKVTKVDKKIKKGVNESPSKKKEKFLKEIMHCGICGAVNNNFSLKPLKVFALKPFNLRSEYVTKKRWM</sequence>